<evidence type="ECO:0000256" key="2">
    <source>
        <dbReference type="ARBA" id="ARBA00008066"/>
    </source>
</evidence>
<feature type="transmembrane region" description="Helical" evidence="9">
    <location>
        <begin position="154"/>
        <end position="173"/>
    </location>
</feature>
<feature type="transmembrane region" description="Helical" evidence="9">
    <location>
        <begin position="321"/>
        <end position="339"/>
    </location>
</feature>
<dbReference type="PANTHER" id="PTHR22950:SF646">
    <property type="entry name" value="SODIUM-COUPLED NEUTRAL AMINO ACID TRANSPORTER 10-RELATED"/>
    <property type="match status" value="1"/>
</dbReference>
<feature type="region of interest" description="Disordered" evidence="8">
    <location>
        <begin position="426"/>
        <end position="670"/>
    </location>
</feature>
<evidence type="ECO:0000256" key="8">
    <source>
        <dbReference type="SAM" id="MobiDB-lite"/>
    </source>
</evidence>
<dbReference type="EMBL" id="OY882873">
    <property type="protein sequence ID" value="CAK6438606.1"/>
    <property type="molecule type" value="Genomic_DNA"/>
</dbReference>
<dbReference type="Proteomes" id="UP001314169">
    <property type="component" value="Chromosome 16"/>
</dbReference>
<feature type="transmembrane region" description="Helical" evidence="9">
    <location>
        <begin position="35"/>
        <end position="58"/>
    </location>
</feature>
<feature type="compositionally biased region" description="Low complexity" evidence="8">
    <location>
        <begin position="629"/>
        <end position="643"/>
    </location>
</feature>
<evidence type="ECO:0000313" key="12">
    <source>
        <dbReference type="Proteomes" id="UP001314169"/>
    </source>
</evidence>
<keyword evidence="4 9" id="KW-0812">Transmembrane</keyword>
<keyword evidence="7 9" id="KW-0472">Membrane</keyword>
<feature type="compositionally biased region" description="Basic and acidic residues" evidence="8">
    <location>
        <begin position="705"/>
        <end position="718"/>
    </location>
</feature>
<evidence type="ECO:0000256" key="7">
    <source>
        <dbReference type="ARBA" id="ARBA00023136"/>
    </source>
</evidence>
<comment type="subcellular location">
    <subcellularLocation>
        <location evidence="1">Membrane</location>
        <topology evidence="1">Multi-pass membrane protein</topology>
    </subcellularLocation>
</comment>
<dbReference type="PANTHER" id="PTHR22950">
    <property type="entry name" value="AMINO ACID TRANSPORTER"/>
    <property type="match status" value="1"/>
</dbReference>
<feature type="compositionally biased region" description="Basic and acidic residues" evidence="8">
    <location>
        <begin position="467"/>
        <end position="477"/>
    </location>
</feature>
<feature type="compositionally biased region" description="Low complexity" evidence="8">
    <location>
        <begin position="509"/>
        <end position="519"/>
    </location>
</feature>
<feature type="compositionally biased region" description="Low complexity" evidence="8">
    <location>
        <begin position="592"/>
        <end position="613"/>
    </location>
</feature>
<evidence type="ECO:0000256" key="1">
    <source>
        <dbReference type="ARBA" id="ARBA00004141"/>
    </source>
</evidence>
<feature type="region of interest" description="Disordered" evidence="8">
    <location>
        <begin position="705"/>
        <end position="980"/>
    </location>
</feature>
<name>A0ABN9ZJX6_PIPNA</name>
<dbReference type="Pfam" id="PF01490">
    <property type="entry name" value="Aa_trans"/>
    <property type="match status" value="1"/>
</dbReference>
<evidence type="ECO:0000259" key="10">
    <source>
        <dbReference type="Pfam" id="PF01490"/>
    </source>
</evidence>
<feature type="compositionally biased region" description="Low complexity" evidence="8">
    <location>
        <begin position="848"/>
        <end position="868"/>
    </location>
</feature>
<feature type="transmembrane region" description="Helical" evidence="9">
    <location>
        <begin position="83"/>
        <end position="104"/>
    </location>
</feature>
<feature type="transmembrane region" description="Helical" evidence="9">
    <location>
        <begin position="378"/>
        <end position="397"/>
    </location>
</feature>
<keyword evidence="6 9" id="KW-1133">Transmembrane helix</keyword>
<comment type="similarity">
    <text evidence="2">Belongs to the amino acid/polyamine transporter 2 family.</text>
</comment>
<keyword evidence="5" id="KW-0029">Amino-acid transport</keyword>
<feature type="transmembrane region" description="Helical" evidence="9">
    <location>
        <begin position="9"/>
        <end position="29"/>
    </location>
</feature>
<feature type="compositionally biased region" description="Low complexity" evidence="8">
    <location>
        <begin position="426"/>
        <end position="439"/>
    </location>
</feature>
<evidence type="ECO:0000256" key="4">
    <source>
        <dbReference type="ARBA" id="ARBA00022692"/>
    </source>
</evidence>
<sequence length="1058" mass="111234">MTAAAASNWGLIMNIVNSIVGVSVLTMPFCFKQCGIVLGALLLAFCAWMTHQSCMFLVKAASLSKRRTYAGLAFHAYGKAGKMLVETSMIGLMLGTCVAFYVVIGELGSTFFARLFGFQVTGSFRVLLLFAVSLCIVLPLSLQRNMMASIQSFSAMALLFYAAFLFVVLLSSLRHGLFGGQWLRRVSYVRWEGVFRCIPIFGMSFACQSQVLPTYDSLDEPSVKTMSSIFASSLHVVTAFYVMVGFFGYVSFAEAIAGNVLVHFPANLVTQMVRAGFMMSVAVGFPMMILPCRQALNTLLFEQQQKDGTFAAGGYMPPLRFKALTLSVVFGTMVGGIMIPNVETILGLTGATMGSLICFICPALIYRKVHRNSLFSQVVLWVGLGILVVSTLTTLSVSEEVPVDMDPAKEAPGGRLGEPVGAVKAEAAQPPGQDPAAAADTRDKPKPPPREKDELEQAQIKGPVDVPPREGAKDKQEAAQLDRPGQGVAVPVGEAHRHEPPVPHDKVVVDQGQDGQAAAAKKRAAEHGADEAAGGEGQAALPPPDPGRVRGAPVEPKGDLPEGPQKVPEENGLRAVKPLKEDQEPVVRGLHPGPQAVPPAGQDAPGAGAAARADGMEVPVPDHTAGGKPAPRAAQPAEPRGQRSSAGQPGEHAEGPAGDPAGSKLEDAGRVERLDHEVLLQVIKEQQVQQKRLLDQQEKLLAVIEEQHKEMHQQRPDGEDVDAPAEPGVAAPRSKEQEAQDAATVAHPPLQPLEPELRAPGQPPAPPQGHSQRSLQEPQGALGGVDTEPRKDQPGAQPQGAGVREGAPEPHLAGVPRSAEKPDAGAAPGQGPGVLGGGPPERNKSHQEAAAAGAHVPEAAGARVPGAAGALGAGAGAGDPPVQPRQVSQDRAAAGLPSRSEGAAPRAPAGFHQPERRAFTVRAQGGHPEAKKEALGGDHVPVPRQDAAIQTPEQKPDPELGPQQAVPGAQELDNVKPNRDLKVQVGADLRRRRRDAAPADEGLVSHEGVAVHLDPLPDVRVGDLRSALDARLRQAAGGALQVGHSRQLQELPGAPEEA</sequence>
<organism evidence="11 12">
    <name type="scientific">Pipistrellus nathusii</name>
    <name type="common">Nathusius' pipistrelle</name>
    <dbReference type="NCBI Taxonomy" id="59473"/>
    <lineage>
        <taxon>Eukaryota</taxon>
        <taxon>Metazoa</taxon>
        <taxon>Chordata</taxon>
        <taxon>Craniata</taxon>
        <taxon>Vertebrata</taxon>
        <taxon>Euteleostomi</taxon>
        <taxon>Mammalia</taxon>
        <taxon>Eutheria</taxon>
        <taxon>Laurasiatheria</taxon>
        <taxon>Chiroptera</taxon>
        <taxon>Yangochiroptera</taxon>
        <taxon>Vespertilionidae</taxon>
        <taxon>Pipistrellus</taxon>
    </lineage>
</organism>
<feature type="compositionally biased region" description="Basic and acidic residues" evidence="8">
    <location>
        <begin position="440"/>
        <end position="455"/>
    </location>
</feature>
<feature type="compositionally biased region" description="Basic and acidic residues" evidence="8">
    <location>
        <begin position="494"/>
        <end position="508"/>
    </location>
</feature>
<feature type="transmembrane region" description="Helical" evidence="9">
    <location>
        <begin position="124"/>
        <end position="142"/>
    </location>
</feature>
<evidence type="ECO:0000256" key="9">
    <source>
        <dbReference type="SAM" id="Phobius"/>
    </source>
</evidence>
<gene>
    <name evidence="11" type="ORF">MPIPNATIZW_LOCUS6912</name>
</gene>
<accession>A0ABN9ZJX6</accession>
<feature type="transmembrane region" description="Helical" evidence="9">
    <location>
        <begin position="227"/>
        <end position="252"/>
    </location>
</feature>
<feature type="transmembrane region" description="Helical" evidence="9">
    <location>
        <begin position="345"/>
        <end position="366"/>
    </location>
</feature>
<proteinExistence type="inferred from homology"/>
<evidence type="ECO:0000256" key="6">
    <source>
        <dbReference type="ARBA" id="ARBA00022989"/>
    </source>
</evidence>
<feature type="compositionally biased region" description="Gly residues" evidence="8">
    <location>
        <begin position="828"/>
        <end position="839"/>
    </location>
</feature>
<keyword evidence="12" id="KW-1185">Reference proteome</keyword>
<feature type="compositionally biased region" description="Basic and acidic residues" evidence="8">
    <location>
        <begin position="567"/>
        <end position="585"/>
    </location>
</feature>
<evidence type="ECO:0000313" key="11">
    <source>
        <dbReference type="EMBL" id="CAK6438606.1"/>
    </source>
</evidence>
<evidence type="ECO:0000256" key="3">
    <source>
        <dbReference type="ARBA" id="ARBA00022448"/>
    </source>
</evidence>
<protein>
    <recommendedName>
        <fullName evidence="10">Amino acid transporter transmembrane domain-containing protein</fullName>
    </recommendedName>
</protein>
<keyword evidence="3" id="KW-0813">Transport</keyword>
<feature type="domain" description="Amino acid transporter transmembrane" evidence="10">
    <location>
        <begin position="6"/>
        <end position="389"/>
    </location>
</feature>
<dbReference type="InterPro" id="IPR013057">
    <property type="entry name" value="AA_transpt_TM"/>
</dbReference>
<evidence type="ECO:0000256" key="5">
    <source>
        <dbReference type="ARBA" id="ARBA00022970"/>
    </source>
</evidence>
<reference evidence="11" key="1">
    <citation type="submission" date="2023-12" db="EMBL/GenBank/DDBJ databases">
        <authorList>
            <person name="Brown T."/>
        </authorList>
    </citation>
    <scope>NUCLEOTIDE SEQUENCE</scope>
</reference>